<keyword evidence="3" id="KW-1185">Reference proteome</keyword>
<dbReference type="Gene3D" id="3.20.20.70">
    <property type="entry name" value="Aldolase class I"/>
    <property type="match status" value="1"/>
</dbReference>
<dbReference type="EMBL" id="BPQP01000038">
    <property type="protein sequence ID" value="GJD95538.1"/>
    <property type="molecule type" value="Genomic_DNA"/>
</dbReference>
<dbReference type="SUPFAM" id="SSF51391">
    <property type="entry name" value="Thiamin phosphate synthase"/>
    <property type="match status" value="1"/>
</dbReference>
<evidence type="ECO:0000259" key="1">
    <source>
        <dbReference type="Pfam" id="PF02581"/>
    </source>
</evidence>
<dbReference type="InterPro" id="IPR022998">
    <property type="entry name" value="ThiamineP_synth_TenI"/>
</dbReference>
<organism evidence="2 3">
    <name type="scientific">Methylobacterium iners</name>
    <dbReference type="NCBI Taxonomy" id="418707"/>
    <lineage>
        <taxon>Bacteria</taxon>
        <taxon>Pseudomonadati</taxon>
        <taxon>Pseudomonadota</taxon>
        <taxon>Alphaproteobacteria</taxon>
        <taxon>Hyphomicrobiales</taxon>
        <taxon>Methylobacteriaceae</taxon>
        <taxon>Methylobacterium</taxon>
    </lineage>
</organism>
<evidence type="ECO:0000313" key="2">
    <source>
        <dbReference type="EMBL" id="GJD95538.1"/>
    </source>
</evidence>
<protein>
    <submittedName>
        <fullName evidence="2">Thiamine-phosphate synthase</fullName>
    </submittedName>
</protein>
<dbReference type="CDD" id="cd00564">
    <property type="entry name" value="TMP_TenI"/>
    <property type="match status" value="1"/>
</dbReference>
<feature type="domain" description="Thiamine phosphate synthase/TenI" evidence="1">
    <location>
        <begin position="21"/>
        <end position="191"/>
    </location>
</feature>
<dbReference type="InterPro" id="IPR013785">
    <property type="entry name" value="Aldolase_TIM"/>
</dbReference>
<dbReference type="Pfam" id="PF02581">
    <property type="entry name" value="TMP-TENI"/>
    <property type="match status" value="1"/>
</dbReference>
<reference evidence="2" key="2">
    <citation type="submission" date="2021-08" db="EMBL/GenBank/DDBJ databases">
        <authorList>
            <person name="Tani A."/>
            <person name="Ola A."/>
            <person name="Ogura Y."/>
            <person name="Katsura K."/>
            <person name="Hayashi T."/>
        </authorList>
    </citation>
    <scope>NUCLEOTIDE SEQUENCE</scope>
    <source>
        <strain evidence="2">DSM 19015</strain>
    </source>
</reference>
<name>A0ABQ4S113_9HYPH</name>
<evidence type="ECO:0000313" key="3">
    <source>
        <dbReference type="Proteomes" id="UP001055125"/>
    </source>
</evidence>
<comment type="caution">
    <text evidence="2">The sequence shown here is derived from an EMBL/GenBank/DDBJ whole genome shotgun (WGS) entry which is preliminary data.</text>
</comment>
<gene>
    <name evidence="2" type="primary">thiE_2</name>
    <name evidence="2" type="ORF">OCOJLMKI_2751</name>
</gene>
<reference evidence="2" key="1">
    <citation type="journal article" date="2021" name="Front. Microbiol.">
        <title>Comprehensive Comparative Genomics and Phenotyping of Methylobacterium Species.</title>
        <authorList>
            <person name="Alessa O."/>
            <person name="Ogura Y."/>
            <person name="Fujitani Y."/>
            <person name="Takami H."/>
            <person name="Hayashi T."/>
            <person name="Sahin N."/>
            <person name="Tani A."/>
        </authorList>
    </citation>
    <scope>NUCLEOTIDE SEQUENCE</scope>
    <source>
        <strain evidence="2">DSM 19015</strain>
    </source>
</reference>
<proteinExistence type="predicted"/>
<accession>A0ABQ4S113</accession>
<dbReference type="Proteomes" id="UP001055125">
    <property type="component" value="Unassembled WGS sequence"/>
</dbReference>
<dbReference type="RefSeq" id="WP_238244676.1">
    <property type="nucleotide sequence ID" value="NZ_BPQP01000038.1"/>
</dbReference>
<sequence>MSETGTRVALLTPHRVEEAQAEGLAAAIKAACTVVDAAALVVRVAPADERSLVNLIKRLAPPAQAGGAAVLVACPNYPGDLVSVAARGGADGVHVDKADLSGLRDLRGRLRDGRILGAGGHDTKHAAMEAGEAGVDYVMFGGLYPDGAAPDPDLVQARAAWWAEIFETPCIAVASARDQVEALLATGAEFLGLESDLWMGGDADLAAIRARLSAPRTVA</sequence>
<dbReference type="InterPro" id="IPR036206">
    <property type="entry name" value="ThiamineP_synth_sf"/>
</dbReference>